<reference evidence="3 4" key="2">
    <citation type="submission" date="2018-11" db="EMBL/GenBank/DDBJ databases">
        <authorList>
            <consortium name="Pathogen Informatics"/>
        </authorList>
    </citation>
    <scope>NUCLEOTIDE SEQUENCE [LARGE SCALE GENOMIC DNA]</scope>
    <source>
        <strain evidence="3">Dakar</strain>
        <strain evidence="4">Dakar, Senegal</strain>
    </source>
</reference>
<evidence type="ECO:0000313" key="5">
    <source>
        <dbReference type="WBParaSite" id="SCUD_0000703901-mRNA-1"/>
    </source>
</evidence>
<keyword evidence="2" id="KW-0812">Transmembrane</keyword>
<sequence length="333" mass="37377">MVVGGSQQDTLDPGFVLLGTCQQGVPVILRELMLPGKFDLVTGVLARSRALEDCRQRTNAILKTIQPNHINKDLIRSAKINAAKEAYWINQLTNRLEHVQTQIQLQFITELCLLQKGLVNHYYVLDQRAVRIHVPEITDTNSTFSACELIGPNFQLTEQALLILSNWKLDPLTNKQIKHTLKTPVCHFSPVVPATYAESHLSRLLRMTSLNEQSHQMSTKKTNEQITSNNNQTESNSQVDGNQLDFNYEQLTTSIGSLSTLINAIYRLLLTSLTVMMAMGGLLVCLHMISILGRIIIRIPVRKIYYTTIYPPCISVNNPSCSPTVCQSHSQHS</sequence>
<evidence type="ECO:0000313" key="4">
    <source>
        <dbReference type="Proteomes" id="UP000279833"/>
    </source>
</evidence>
<keyword evidence="2" id="KW-0472">Membrane</keyword>
<name>A0A183JWE4_9TREM</name>
<dbReference type="AlphaFoldDB" id="A0A183JWE4"/>
<feature type="compositionally biased region" description="Low complexity" evidence="1">
    <location>
        <begin position="227"/>
        <end position="238"/>
    </location>
</feature>
<keyword evidence="2" id="KW-1133">Transmembrane helix</keyword>
<accession>A0A183JWE4</accession>
<evidence type="ECO:0000313" key="3">
    <source>
        <dbReference type="EMBL" id="VDP24646.1"/>
    </source>
</evidence>
<feature type="compositionally biased region" description="Polar residues" evidence="1">
    <location>
        <begin position="216"/>
        <end position="226"/>
    </location>
</feature>
<dbReference type="WBParaSite" id="SCUD_0000703901-mRNA-1">
    <property type="protein sequence ID" value="SCUD_0000703901-mRNA-1"/>
    <property type="gene ID" value="SCUD_0000703901"/>
</dbReference>
<gene>
    <name evidence="3" type="ORF">SCUD_LOCUS7039</name>
</gene>
<protein>
    <submittedName>
        <fullName evidence="5">CHAT domain-containing protein</fullName>
    </submittedName>
</protein>
<keyword evidence="4" id="KW-1185">Reference proteome</keyword>
<evidence type="ECO:0000256" key="2">
    <source>
        <dbReference type="SAM" id="Phobius"/>
    </source>
</evidence>
<feature type="region of interest" description="Disordered" evidence="1">
    <location>
        <begin position="216"/>
        <end position="239"/>
    </location>
</feature>
<dbReference type="Proteomes" id="UP000279833">
    <property type="component" value="Unassembled WGS sequence"/>
</dbReference>
<dbReference type="EMBL" id="UZAK01032236">
    <property type="protein sequence ID" value="VDP24646.1"/>
    <property type="molecule type" value="Genomic_DNA"/>
</dbReference>
<feature type="transmembrane region" description="Helical" evidence="2">
    <location>
        <begin position="264"/>
        <end position="297"/>
    </location>
</feature>
<proteinExistence type="predicted"/>
<evidence type="ECO:0000256" key="1">
    <source>
        <dbReference type="SAM" id="MobiDB-lite"/>
    </source>
</evidence>
<organism evidence="5">
    <name type="scientific">Schistosoma curassoni</name>
    <dbReference type="NCBI Taxonomy" id="6186"/>
    <lineage>
        <taxon>Eukaryota</taxon>
        <taxon>Metazoa</taxon>
        <taxon>Spiralia</taxon>
        <taxon>Lophotrochozoa</taxon>
        <taxon>Platyhelminthes</taxon>
        <taxon>Trematoda</taxon>
        <taxon>Digenea</taxon>
        <taxon>Strigeidida</taxon>
        <taxon>Schistosomatoidea</taxon>
        <taxon>Schistosomatidae</taxon>
        <taxon>Schistosoma</taxon>
    </lineage>
</organism>
<reference evidence="5" key="1">
    <citation type="submission" date="2016-06" db="UniProtKB">
        <authorList>
            <consortium name="WormBaseParasite"/>
        </authorList>
    </citation>
    <scope>IDENTIFICATION</scope>
</reference>